<comment type="caution">
    <text evidence="3">The sequence shown here is derived from an EMBL/GenBank/DDBJ whole genome shotgun (WGS) entry which is preliminary data.</text>
</comment>
<evidence type="ECO:0000313" key="4">
    <source>
        <dbReference type="Proteomes" id="UP001589707"/>
    </source>
</evidence>
<sequence>MRMILASVFSIVFLVSGFAVPASANLGQVEGGWREDGGYFTSPSPSTSSDRVASAARGSVNHRGKAEEKIIRGTTHKRSHGWTTWKGVRHYTTARLEHYHGGGVITSSGRQWGVNGTEAVTKWRAFNPHAKSNGYGKARTYYGR</sequence>
<name>A0ABV5X3G7_9MICO</name>
<proteinExistence type="predicted"/>
<protein>
    <recommendedName>
        <fullName evidence="5">Bacteriocin (Lactococcin_972)</fullName>
    </recommendedName>
</protein>
<keyword evidence="2" id="KW-0732">Signal</keyword>
<dbReference type="EMBL" id="JBHMAU010000069">
    <property type="protein sequence ID" value="MFB9776975.1"/>
    <property type="molecule type" value="Genomic_DNA"/>
</dbReference>
<evidence type="ECO:0000256" key="2">
    <source>
        <dbReference type="SAM" id="SignalP"/>
    </source>
</evidence>
<feature type="compositionally biased region" description="Polar residues" evidence="1">
    <location>
        <begin position="41"/>
        <end position="51"/>
    </location>
</feature>
<evidence type="ECO:0000256" key="1">
    <source>
        <dbReference type="SAM" id="MobiDB-lite"/>
    </source>
</evidence>
<dbReference type="Proteomes" id="UP001589707">
    <property type="component" value="Unassembled WGS sequence"/>
</dbReference>
<feature type="signal peptide" evidence="2">
    <location>
        <begin position="1"/>
        <end position="24"/>
    </location>
</feature>
<evidence type="ECO:0000313" key="3">
    <source>
        <dbReference type="EMBL" id="MFB9776975.1"/>
    </source>
</evidence>
<feature type="region of interest" description="Disordered" evidence="1">
    <location>
        <begin position="37"/>
        <end position="63"/>
    </location>
</feature>
<evidence type="ECO:0008006" key="5">
    <source>
        <dbReference type="Google" id="ProtNLM"/>
    </source>
</evidence>
<organism evidence="3 4">
    <name type="scientific">Brevibacterium otitidis</name>
    <dbReference type="NCBI Taxonomy" id="53364"/>
    <lineage>
        <taxon>Bacteria</taxon>
        <taxon>Bacillati</taxon>
        <taxon>Actinomycetota</taxon>
        <taxon>Actinomycetes</taxon>
        <taxon>Micrococcales</taxon>
        <taxon>Brevibacteriaceae</taxon>
        <taxon>Brevibacterium</taxon>
    </lineage>
</organism>
<dbReference type="RefSeq" id="WP_376840845.1">
    <property type="nucleotide sequence ID" value="NZ_JBHMAU010000069.1"/>
</dbReference>
<feature type="chain" id="PRO_5046594326" description="Bacteriocin (Lactococcin_972)" evidence="2">
    <location>
        <begin position="25"/>
        <end position="144"/>
    </location>
</feature>
<accession>A0ABV5X3G7</accession>
<keyword evidence="4" id="KW-1185">Reference proteome</keyword>
<reference evidence="3 4" key="1">
    <citation type="submission" date="2024-09" db="EMBL/GenBank/DDBJ databases">
        <authorList>
            <person name="Sun Q."/>
            <person name="Mori K."/>
        </authorList>
    </citation>
    <scope>NUCLEOTIDE SEQUENCE [LARGE SCALE GENOMIC DNA]</scope>
    <source>
        <strain evidence="3 4">JCM 11683</strain>
    </source>
</reference>
<gene>
    <name evidence="3" type="ORF">ACFFN1_11295</name>
</gene>